<sequence length="226" mass="25642">MADVITPTKLTHALSHHTKDPYTVSQLIHYFALELPKSSNYPRHARAYVDYCLQKGGVPDASSFAQYTTDLPPNRVSPIRKFMLFYQRIGQPRVVPDPKPSKIPPTANDLIQRFIQEAKTLQGERSRQTYTKALTTFFAYMNRQQQMGKPASLSGLTVTEFVHHLLKENYSPFTINLYLSAVKQLAIWCIGQREALMLTEIQLSNLGDIKAVRGLTIDRRTVSSTV</sequence>
<proteinExistence type="predicted"/>
<dbReference type="PROSITE" id="PS51900">
    <property type="entry name" value="CB"/>
    <property type="match status" value="1"/>
</dbReference>
<dbReference type="GO" id="GO:0003677">
    <property type="term" value="F:DNA binding"/>
    <property type="evidence" value="ECO:0007669"/>
    <property type="project" value="UniProtKB-UniRule"/>
</dbReference>
<keyword evidence="2 3" id="KW-0238">DNA-binding</keyword>
<dbReference type="Proteomes" id="UP000248790">
    <property type="component" value="Unassembled WGS sequence"/>
</dbReference>
<accession>A0A327WQM1</accession>
<gene>
    <name evidence="5" type="ORF">LX87_04654</name>
</gene>
<comment type="caution">
    <text evidence="5">The sequence shown here is derived from an EMBL/GenBank/DDBJ whole genome shotgun (WGS) entry which is preliminary data.</text>
</comment>
<evidence type="ECO:0000256" key="3">
    <source>
        <dbReference type="PROSITE-ProRule" id="PRU01248"/>
    </source>
</evidence>
<dbReference type="InterPro" id="IPR010998">
    <property type="entry name" value="Integrase_recombinase_N"/>
</dbReference>
<evidence type="ECO:0000259" key="4">
    <source>
        <dbReference type="PROSITE" id="PS51900"/>
    </source>
</evidence>
<evidence type="ECO:0000256" key="2">
    <source>
        <dbReference type="ARBA" id="ARBA00023125"/>
    </source>
</evidence>
<keyword evidence="1" id="KW-0229">DNA integration</keyword>
<reference evidence="5 6" key="1">
    <citation type="submission" date="2018-06" db="EMBL/GenBank/DDBJ databases">
        <title>Genomic Encyclopedia of Archaeal and Bacterial Type Strains, Phase II (KMG-II): from individual species to whole genera.</title>
        <authorList>
            <person name="Goeker M."/>
        </authorList>
    </citation>
    <scope>NUCLEOTIDE SEQUENCE [LARGE SCALE GENOMIC DNA]</scope>
    <source>
        <strain evidence="5 6">DSM 21851</strain>
    </source>
</reference>
<evidence type="ECO:0000313" key="5">
    <source>
        <dbReference type="EMBL" id="RAJ93142.1"/>
    </source>
</evidence>
<dbReference type="Pfam" id="PF13495">
    <property type="entry name" value="Phage_int_SAM_4"/>
    <property type="match status" value="1"/>
</dbReference>
<feature type="domain" description="Core-binding (CB)" evidence="4">
    <location>
        <begin position="105"/>
        <end position="190"/>
    </location>
</feature>
<name>A0A327WQM1_LARAB</name>
<dbReference type="EMBL" id="QLMC01000006">
    <property type="protein sequence ID" value="RAJ93142.1"/>
    <property type="molecule type" value="Genomic_DNA"/>
</dbReference>
<dbReference type="OrthoDB" id="918094at2"/>
<dbReference type="InterPro" id="IPR004107">
    <property type="entry name" value="Integrase_SAM-like_N"/>
</dbReference>
<organism evidence="5 6">
    <name type="scientific">Larkinella arboricola</name>
    <dbReference type="NCBI Taxonomy" id="643671"/>
    <lineage>
        <taxon>Bacteria</taxon>
        <taxon>Pseudomonadati</taxon>
        <taxon>Bacteroidota</taxon>
        <taxon>Cytophagia</taxon>
        <taxon>Cytophagales</taxon>
        <taxon>Spirosomataceae</taxon>
        <taxon>Larkinella</taxon>
    </lineage>
</organism>
<dbReference type="Gene3D" id="1.10.150.130">
    <property type="match status" value="1"/>
</dbReference>
<dbReference type="AlphaFoldDB" id="A0A327WQM1"/>
<dbReference type="InterPro" id="IPR044068">
    <property type="entry name" value="CB"/>
</dbReference>
<protein>
    <submittedName>
        <fullName evidence="5">Integrase-like protein</fullName>
    </submittedName>
</protein>
<evidence type="ECO:0000313" key="6">
    <source>
        <dbReference type="Proteomes" id="UP000248790"/>
    </source>
</evidence>
<dbReference type="GO" id="GO:0015074">
    <property type="term" value="P:DNA integration"/>
    <property type="evidence" value="ECO:0007669"/>
    <property type="project" value="UniProtKB-KW"/>
</dbReference>
<keyword evidence="6" id="KW-1185">Reference proteome</keyword>
<evidence type="ECO:0000256" key="1">
    <source>
        <dbReference type="ARBA" id="ARBA00022908"/>
    </source>
</evidence>